<feature type="transmembrane region" description="Helical" evidence="1">
    <location>
        <begin position="205"/>
        <end position="227"/>
    </location>
</feature>
<keyword evidence="1" id="KW-1133">Transmembrane helix</keyword>
<accession>A0A7H0JZU3</accession>
<feature type="transmembrane region" description="Helical" evidence="1">
    <location>
        <begin position="32"/>
        <end position="52"/>
    </location>
</feature>
<dbReference type="AlphaFoldDB" id="A0A7H0JZU3"/>
<evidence type="ECO:0000256" key="1">
    <source>
        <dbReference type="SAM" id="Phobius"/>
    </source>
</evidence>
<feature type="transmembrane region" description="Helical" evidence="1">
    <location>
        <begin position="394"/>
        <end position="411"/>
    </location>
</feature>
<dbReference type="EMBL" id="JACMYE010000005">
    <property type="protein sequence ID" value="MBC3178987.1"/>
    <property type="molecule type" value="Genomic_DNA"/>
</dbReference>
<dbReference type="InterPro" id="IPR046671">
    <property type="entry name" value="DUF6541"/>
</dbReference>
<feature type="transmembrane region" description="Helical" evidence="1">
    <location>
        <begin position="234"/>
        <end position="254"/>
    </location>
</feature>
<evidence type="ECO:0000313" key="2">
    <source>
        <dbReference type="EMBL" id="MBC3178987.1"/>
    </source>
</evidence>
<dbReference type="KEGG" id="cluj:IAU68_01845"/>
<keyword evidence="1" id="KW-0472">Membrane</keyword>
<evidence type="ECO:0000313" key="4">
    <source>
        <dbReference type="Proteomes" id="UP000516235"/>
    </source>
</evidence>
<feature type="transmembrane region" description="Helical" evidence="1">
    <location>
        <begin position="457"/>
        <end position="483"/>
    </location>
</feature>
<reference evidence="4 5" key="1">
    <citation type="submission" date="2020-08" db="EMBL/GenBank/DDBJ databases">
        <title>novel species in genus Corynebacterium.</title>
        <authorList>
            <person name="Zhang G."/>
        </authorList>
    </citation>
    <scope>NUCLEOTIDE SEQUENCE [LARGE SCALE GENOMIC DNA]</scope>
    <source>
        <strain evidence="3">Zg-917</strain>
        <strain evidence="4 5">zg-917</strain>
    </source>
</reference>
<dbReference type="Pfam" id="PF20176">
    <property type="entry name" value="DUF6541"/>
    <property type="match status" value="1"/>
</dbReference>
<feature type="transmembrane region" description="Helical" evidence="1">
    <location>
        <begin position="58"/>
        <end position="81"/>
    </location>
</feature>
<keyword evidence="1" id="KW-0812">Transmembrane</keyword>
<dbReference type="EMBL" id="CP061032">
    <property type="protein sequence ID" value="QNP90559.1"/>
    <property type="molecule type" value="Genomic_DNA"/>
</dbReference>
<name>A0A7H0JZU3_9CORY</name>
<feature type="transmembrane region" description="Helical" evidence="1">
    <location>
        <begin position="6"/>
        <end position="25"/>
    </location>
</feature>
<evidence type="ECO:0000313" key="3">
    <source>
        <dbReference type="EMBL" id="QNP90559.1"/>
    </source>
</evidence>
<keyword evidence="5" id="KW-1185">Reference proteome</keyword>
<feature type="transmembrane region" description="Helical" evidence="1">
    <location>
        <begin position="495"/>
        <end position="512"/>
    </location>
</feature>
<dbReference type="Proteomes" id="UP000516235">
    <property type="component" value="Chromosome"/>
</dbReference>
<feature type="transmembrane region" description="Helical" evidence="1">
    <location>
        <begin position="102"/>
        <end position="122"/>
    </location>
</feature>
<proteinExistence type="predicted"/>
<gene>
    <name evidence="2" type="ORF">H7348_06650</name>
    <name evidence="3" type="ORF">IAU68_01845</name>
</gene>
<feature type="transmembrane region" description="Helical" evidence="1">
    <location>
        <begin position="418"/>
        <end position="435"/>
    </location>
</feature>
<dbReference type="Proteomes" id="UP000642876">
    <property type="component" value="Unassembled WGS sequence"/>
</dbReference>
<evidence type="ECO:0000313" key="5">
    <source>
        <dbReference type="Proteomes" id="UP000642876"/>
    </source>
</evidence>
<feature type="transmembrane region" description="Helical" evidence="1">
    <location>
        <begin position="290"/>
        <end position="317"/>
    </location>
</feature>
<dbReference type="RefSeq" id="WP_171194318.1">
    <property type="nucleotide sequence ID" value="NZ_CP061032.1"/>
</dbReference>
<protein>
    <submittedName>
        <fullName evidence="3">Uncharacterized protein</fullName>
    </submittedName>
</protein>
<organism evidence="3 4">
    <name type="scientific">Corynebacterium lujinxingii</name>
    <dbReference type="NCBI Taxonomy" id="2763010"/>
    <lineage>
        <taxon>Bacteria</taxon>
        <taxon>Bacillati</taxon>
        <taxon>Actinomycetota</taxon>
        <taxon>Actinomycetes</taxon>
        <taxon>Mycobacteriales</taxon>
        <taxon>Corynebacteriaceae</taxon>
        <taxon>Corynebacterium</taxon>
    </lineage>
</organism>
<sequence length="697" mass="74390">MTTATAAWFCVVFFLLPGLAVSWVAGLRLPAAIASALPVTFGIIGLSAWMWGVTSAPFNLWTFGVSMVLALAVAAGWRYLFARKARRGGAVPWRRALFPGQADWVSWIIPAAGVVTGAAMSITDRLRWLARLPNGADNIVQGWDTQWHANLVRFVMDEGVASSTRMGELQNVETHAKLLYPSAFHAGTALFGEAAGLEPIRAVNIASIVLPGIALPLTMACLVFVFVRSRGVTAQIAAGLAAVFCYGAPQLLWVPDFVGMWPYLLAVALTGIVIWQFLSVPVRHAAALPAAAGFLGLLCVHPSAVTIVVLGVVLAWATSLLVRPVRSRVSDSLWLALPAAGAALAFIPQVLAGSTQAGEVASWSPKETLGNSAWGSAFSMDTRHVAEFFPDFDPTVMLWLAGAGALVLVLWRGQVWPLLLYLISLAVTANALEPFDNAFGDILAAVGNLHYNTGHRLVMPVVMCVWAAAAIAVAAMIRLVTLAPLAARSGKGQRVSAVASVLLAVIVGATAAPQVRAHTADGAKHAFTDARDNGRMVSADDLQAFDWLAKQPAAWEGTIMGDPADGYSWMYAYNGLPSIARHYLWPAGGDGSAHQTLFSHADFIGEGHNGPVEQAIEDLDVRFFVLSPASFWPGQKPQYELLRAFWASNGVTPVFRKGSTAVFAVNSAFTDAELRDMQSDGAEHGSDELFELDDAWQ</sequence>
<feature type="transmembrane region" description="Helical" evidence="1">
    <location>
        <begin position="260"/>
        <end position="278"/>
    </location>
</feature>